<dbReference type="Proteomes" id="UP000519897">
    <property type="component" value="Unassembled WGS sequence"/>
</dbReference>
<evidence type="ECO:0000313" key="2">
    <source>
        <dbReference type="EMBL" id="MBB4142768.1"/>
    </source>
</evidence>
<evidence type="ECO:0000256" key="1">
    <source>
        <dbReference type="SAM" id="MobiDB-lite"/>
    </source>
</evidence>
<feature type="compositionally biased region" description="Polar residues" evidence="1">
    <location>
        <begin position="176"/>
        <end position="187"/>
    </location>
</feature>
<comment type="caution">
    <text evidence="2">The sequence shown here is derived from an EMBL/GenBank/DDBJ whole genome shotgun (WGS) entry which is preliminary data.</text>
</comment>
<name>A0A7W6PPR5_9HYPH</name>
<dbReference type="RefSeq" id="WP_165136726.1">
    <property type="nucleotide sequence ID" value="NZ_CP049250.1"/>
</dbReference>
<evidence type="ECO:0000313" key="3">
    <source>
        <dbReference type="Proteomes" id="UP000519897"/>
    </source>
</evidence>
<dbReference type="EMBL" id="JACIEC010000001">
    <property type="protein sequence ID" value="MBB4142768.1"/>
    <property type="molecule type" value="Genomic_DNA"/>
</dbReference>
<reference evidence="2 3" key="1">
    <citation type="submission" date="2020-08" db="EMBL/GenBank/DDBJ databases">
        <title>Genomic Encyclopedia of Type Strains, Phase IV (KMG-IV): sequencing the most valuable type-strain genomes for metagenomic binning, comparative biology and taxonomic classification.</title>
        <authorList>
            <person name="Goeker M."/>
        </authorList>
    </citation>
    <scope>NUCLEOTIDE SEQUENCE [LARGE SCALE GENOMIC DNA]</scope>
    <source>
        <strain evidence="2 3">DSM 29514</strain>
    </source>
</reference>
<protein>
    <submittedName>
        <fullName evidence="2">Uncharacterized protein</fullName>
    </submittedName>
</protein>
<proteinExistence type="predicted"/>
<keyword evidence="3" id="KW-1185">Reference proteome</keyword>
<feature type="region of interest" description="Disordered" evidence="1">
    <location>
        <begin position="176"/>
        <end position="203"/>
    </location>
</feature>
<accession>A0A7W6PPR5</accession>
<sequence>MTSISTVNNTAALTVLRSGQNASSVEGLLGSSSFKASSPAVFKGILTAFAENPNFVEQFNKEFKKQMEWTAPDGSHIHPNNASHNALIEVIMANRDAFPPGEFEIHTNLPDGASMHVTIPSAEDVKLARFAEDVAAKQKAYDDAIAAKEAAETPDPEAVKLKAMADVVKTLVLDSAQQETGETTSAPQAILAKPYLDEKKDAA</sequence>
<organism evidence="2 3">
    <name type="scientific">Rhizobium rhizoryzae</name>
    <dbReference type="NCBI Taxonomy" id="451876"/>
    <lineage>
        <taxon>Bacteria</taxon>
        <taxon>Pseudomonadati</taxon>
        <taxon>Pseudomonadota</taxon>
        <taxon>Alphaproteobacteria</taxon>
        <taxon>Hyphomicrobiales</taxon>
        <taxon>Rhizobiaceae</taxon>
        <taxon>Rhizobium/Agrobacterium group</taxon>
        <taxon>Rhizobium</taxon>
    </lineage>
</organism>
<gene>
    <name evidence="2" type="ORF">GGQ72_001267</name>
</gene>
<dbReference type="AlphaFoldDB" id="A0A7W6PPR5"/>